<dbReference type="Pfam" id="PF00394">
    <property type="entry name" value="Cu-oxidase"/>
    <property type="match status" value="1"/>
</dbReference>
<dbReference type="Proteomes" id="UP000194137">
    <property type="component" value="Chromosome"/>
</dbReference>
<sequence>MFGPSGAAYNMCVETSTRKMGGHARPRNVDPGAAMKVPFFQKSLTRRAFVSAASLSATVTILGGSRAVSQAMAQAEAIAELRAKAGSVRLRGPQQPATNIMGYGGTVPGPTVRLRRGQEFTARLINDGAEPTTIHWHGLRVPNAMDGTPYLTQLPVAPVQSFDYRFVAKDAGTFWYHAALAGQLARGLYGPVIVDESEPVDVDHDVLLVLDDWNLDDNGSLRDIGGSAASGQHFLFTANGLRDLAIPARRGERIRLRLINATVNRLLPVSLSNQTAWVVAIDGQPAEPFIARDSQVVIAPGNRIDLFVDIAEDVGDTVPIVIDSGGGQSVQIARFAIEGGASRNGSRGAPKSLPQNPLPSRIDLRNALRVQLALGAAPLPAKPSVERKKISNPKTNNQGTNVSWMPMDQLSSSLGAPLFSVRKDQPVVLTFANPGDQAYVIHVHGHTFRLLDNLDDGWKPFWLDTLLVGPQQTARIAFVADLTGKWAIERRSLSEPSRESLTWFEVS</sequence>
<dbReference type="SUPFAM" id="SSF49503">
    <property type="entry name" value="Cupredoxins"/>
    <property type="match status" value="3"/>
</dbReference>
<feature type="domain" description="Plastocyanin-like" evidence="2">
    <location>
        <begin position="206"/>
        <end position="314"/>
    </location>
</feature>
<dbReference type="InterPro" id="IPR008972">
    <property type="entry name" value="Cupredoxin"/>
</dbReference>
<name>A0A1W6ZXW5_9HYPH</name>
<dbReference type="OrthoDB" id="9757546at2"/>
<keyword evidence="6" id="KW-1185">Reference proteome</keyword>
<feature type="domain" description="Plastocyanin-like" evidence="3">
    <location>
        <begin position="403"/>
        <end position="488"/>
    </location>
</feature>
<evidence type="ECO:0000259" key="4">
    <source>
        <dbReference type="Pfam" id="PF07732"/>
    </source>
</evidence>
<dbReference type="InterPro" id="IPR001117">
    <property type="entry name" value="Cu-oxidase_2nd"/>
</dbReference>
<dbReference type="Gene3D" id="2.60.40.420">
    <property type="entry name" value="Cupredoxins - blue copper proteins"/>
    <property type="match status" value="3"/>
</dbReference>
<evidence type="ECO:0000259" key="3">
    <source>
        <dbReference type="Pfam" id="PF07731"/>
    </source>
</evidence>
<evidence type="ECO:0000313" key="6">
    <source>
        <dbReference type="Proteomes" id="UP000194137"/>
    </source>
</evidence>
<organism evidence="5 6">
    <name type="scientific">Pseudorhodoplanes sinuspersici</name>
    <dbReference type="NCBI Taxonomy" id="1235591"/>
    <lineage>
        <taxon>Bacteria</taxon>
        <taxon>Pseudomonadati</taxon>
        <taxon>Pseudomonadota</taxon>
        <taxon>Alphaproteobacteria</taxon>
        <taxon>Hyphomicrobiales</taxon>
        <taxon>Pseudorhodoplanes</taxon>
    </lineage>
</organism>
<dbReference type="GO" id="GO:0016491">
    <property type="term" value="F:oxidoreductase activity"/>
    <property type="evidence" value="ECO:0007669"/>
    <property type="project" value="InterPro"/>
</dbReference>
<evidence type="ECO:0000313" key="5">
    <source>
        <dbReference type="EMBL" id="ARQ01595.1"/>
    </source>
</evidence>
<proteinExistence type="predicted"/>
<dbReference type="PANTHER" id="PTHR11709">
    <property type="entry name" value="MULTI-COPPER OXIDASE"/>
    <property type="match status" value="1"/>
</dbReference>
<evidence type="ECO:0000259" key="2">
    <source>
        <dbReference type="Pfam" id="PF00394"/>
    </source>
</evidence>
<dbReference type="InterPro" id="IPR045087">
    <property type="entry name" value="Cu-oxidase_fam"/>
</dbReference>
<dbReference type="KEGG" id="psin:CAK95_22655"/>
<dbReference type="EMBL" id="CP021112">
    <property type="protein sequence ID" value="ARQ01595.1"/>
    <property type="molecule type" value="Genomic_DNA"/>
</dbReference>
<dbReference type="GO" id="GO:0005507">
    <property type="term" value="F:copper ion binding"/>
    <property type="evidence" value="ECO:0007669"/>
    <property type="project" value="InterPro"/>
</dbReference>
<dbReference type="CDD" id="cd13861">
    <property type="entry name" value="CuRO_1_CumA_like"/>
    <property type="match status" value="1"/>
</dbReference>
<dbReference type="STRING" id="1235591.CAK95_22655"/>
<dbReference type="AlphaFoldDB" id="A0A1W6ZXW5"/>
<feature type="domain" description="Plastocyanin-like" evidence="4">
    <location>
        <begin position="95"/>
        <end position="197"/>
    </location>
</feature>
<feature type="region of interest" description="Disordered" evidence="1">
    <location>
        <begin position="383"/>
        <end position="403"/>
    </location>
</feature>
<gene>
    <name evidence="5" type="ORF">CAK95_22655</name>
</gene>
<reference evidence="5 6" key="1">
    <citation type="submission" date="2017-05" db="EMBL/GenBank/DDBJ databases">
        <title>Full genome sequence of Pseudorhodoplanes sinuspersici.</title>
        <authorList>
            <person name="Dastgheib S.M.M."/>
            <person name="Shavandi M."/>
            <person name="Tirandaz H."/>
        </authorList>
    </citation>
    <scope>NUCLEOTIDE SEQUENCE [LARGE SCALE GENOMIC DNA]</scope>
    <source>
        <strain evidence="5 6">RIPI110</strain>
    </source>
</reference>
<accession>A0A1W6ZXW5</accession>
<evidence type="ECO:0000256" key="1">
    <source>
        <dbReference type="SAM" id="MobiDB-lite"/>
    </source>
</evidence>
<evidence type="ECO:0008006" key="7">
    <source>
        <dbReference type="Google" id="ProtNLM"/>
    </source>
</evidence>
<dbReference type="InterPro" id="IPR011707">
    <property type="entry name" value="Cu-oxidase-like_N"/>
</dbReference>
<dbReference type="InterPro" id="IPR011706">
    <property type="entry name" value="Cu-oxidase_C"/>
</dbReference>
<feature type="compositionally biased region" description="Polar residues" evidence="1">
    <location>
        <begin position="392"/>
        <end position="403"/>
    </location>
</feature>
<protein>
    <recommendedName>
        <fullName evidence="7">Copper oxidase</fullName>
    </recommendedName>
</protein>
<dbReference type="Pfam" id="PF07732">
    <property type="entry name" value="Cu-oxidase_3"/>
    <property type="match status" value="1"/>
</dbReference>
<dbReference type="Pfam" id="PF07731">
    <property type="entry name" value="Cu-oxidase_2"/>
    <property type="match status" value="1"/>
</dbReference>